<sequence>MTTPRATTRATTRSTAARAQTREIFASTTRVARARGRATTVVRAATITIEEAGKVLSHVVHATTVEPDYRVLKLGLSLSNVTDPGAVTDVVAAKTGKEAKSVAWVVERASASEGKRDVDEFWANVNAEAIRQLFPSVTPGNETAALLRSLYFKAERAALSECVGGLATCALLRKLTQTRALVARDGRVVRDVRAMKAPRPLKGGLFANPEILYHGEKGPKSRRNLLTHEFDESIAAKLGTRAAFHQTAIVRIDDAPDANDDAQVWLEIDIAGPALDNYEFSDDGAVPLCVASVSAAERAGWTTTVDELLASSSADDIAAADAFADRAYSILVSV</sequence>
<gene>
    <name evidence="1" type="ORF">OSTLU_26661</name>
</gene>
<accession>A4S574</accession>
<evidence type="ECO:0000313" key="2">
    <source>
        <dbReference type="Proteomes" id="UP000001568"/>
    </source>
</evidence>
<name>A4S574_OSTLU</name>
<reference evidence="1 2" key="1">
    <citation type="journal article" date="2007" name="Proc. Natl. Acad. Sci. U.S.A.">
        <title>The tiny eukaryote Ostreococcus provides genomic insights into the paradox of plankton speciation.</title>
        <authorList>
            <person name="Palenik B."/>
            <person name="Grimwood J."/>
            <person name="Aerts A."/>
            <person name="Rouze P."/>
            <person name="Salamov A."/>
            <person name="Putnam N."/>
            <person name="Dupont C."/>
            <person name="Jorgensen R."/>
            <person name="Derelle E."/>
            <person name="Rombauts S."/>
            <person name="Zhou K."/>
            <person name="Otillar R."/>
            <person name="Merchant S.S."/>
            <person name="Podell S."/>
            <person name="Gaasterland T."/>
            <person name="Napoli C."/>
            <person name="Gendler K."/>
            <person name="Manuell A."/>
            <person name="Tai V."/>
            <person name="Vallon O."/>
            <person name="Piganeau G."/>
            <person name="Jancek S."/>
            <person name="Heijde M."/>
            <person name="Jabbari K."/>
            <person name="Bowler C."/>
            <person name="Lohr M."/>
            <person name="Robbens S."/>
            <person name="Werner G."/>
            <person name="Dubchak I."/>
            <person name="Pazour G.J."/>
            <person name="Ren Q."/>
            <person name="Paulsen I."/>
            <person name="Delwiche C."/>
            <person name="Schmutz J."/>
            <person name="Rokhsar D."/>
            <person name="Van de Peer Y."/>
            <person name="Moreau H."/>
            <person name="Grigoriev I.V."/>
        </authorList>
    </citation>
    <scope>NUCLEOTIDE SEQUENCE [LARGE SCALE GENOMIC DNA]</scope>
    <source>
        <strain evidence="1 2">CCE9901</strain>
    </source>
</reference>
<dbReference type="Gramene" id="ABO99015">
    <property type="protein sequence ID" value="ABO99015"/>
    <property type="gene ID" value="OSTLU_26661"/>
</dbReference>
<evidence type="ECO:0000313" key="1">
    <source>
        <dbReference type="EMBL" id="ABO99015.1"/>
    </source>
</evidence>
<dbReference type="GeneID" id="5004789"/>
<dbReference type="HOGENOM" id="CLU_832583_0_0_1"/>
<keyword evidence="2" id="KW-1185">Reference proteome</keyword>
<dbReference type="KEGG" id="olu:OSTLU_26661"/>
<dbReference type="EMBL" id="CP000592">
    <property type="protein sequence ID" value="ABO99015.1"/>
    <property type="molecule type" value="Genomic_DNA"/>
</dbReference>
<dbReference type="OrthoDB" id="10494831at2759"/>
<proteinExistence type="predicted"/>
<dbReference type="AlphaFoldDB" id="A4S574"/>
<dbReference type="Proteomes" id="UP000001568">
    <property type="component" value="Chromosome 12"/>
</dbReference>
<protein>
    <submittedName>
        <fullName evidence="1">Uncharacterized protein</fullName>
    </submittedName>
</protein>
<dbReference type="RefSeq" id="XP_001420722.1">
    <property type="nucleotide sequence ID" value="XM_001420685.1"/>
</dbReference>
<organism evidence="1 2">
    <name type="scientific">Ostreococcus lucimarinus (strain CCE9901)</name>
    <dbReference type="NCBI Taxonomy" id="436017"/>
    <lineage>
        <taxon>Eukaryota</taxon>
        <taxon>Viridiplantae</taxon>
        <taxon>Chlorophyta</taxon>
        <taxon>Mamiellophyceae</taxon>
        <taxon>Mamiellales</taxon>
        <taxon>Bathycoccaceae</taxon>
        <taxon>Ostreococcus</taxon>
    </lineage>
</organism>